<dbReference type="InterPro" id="IPR032675">
    <property type="entry name" value="LRR_dom_sf"/>
</dbReference>
<dbReference type="InterPro" id="IPR001810">
    <property type="entry name" value="F-box_dom"/>
</dbReference>
<dbReference type="Proteomes" id="UP000311919">
    <property type="component" value="Unassembled WGS sequence"/>
</dbReference>
<dbReference type="AlphaFoldDB" id="A0A4Z2CT63"/>
<dbReference type="PANTHER" id="PTHR38926">
    <property type="entry name" value="F-BOX DOMAIN CONTAINING PROTEIN, EXPRESSED"/>
    <property type="match status" value="1"/>
</dbReference>
<dbReference type="EMBL" id="SKCS01000431">
    <property type="protein sequence ID" value="TNN07402.1"/>
    <property type="molecule type" value="Genomic_DNA"/>
</dbReference>
<dbReference type="SUPFAM" id="SSF52047">
    <property type="entry name" value="RNI-like"/>
    <property type="match status" value="1"/>
</dbReference>
<dbReference type="OrthoDB" id="423607at2759"/>
<feature type="domain" description="F-box" evidence="1">
    <location>
        <begin position="8"/>
        <end position="55"/>
    </location>
</feature>
<dbReference type="Pfam" id="PF12937">
    <property type="entry name" value="F-box-like"/>
    <property type="match status" value="1"/>
</dbReference>
<dbReference type="PANTHER" id="PTHR38926:SF5">
    <property type="entry name" value="F-BOX AND LEUCINE-RICH REPEAT PROTEIN 6"/>
    <property type="match status" value="1"/>
</dbReference>
<organism evidence="2 3">
    <name type="scientific">Schistosoma japonicum</name>
    <name type="common">Blood fluke</name>
    <dbReference type="NCBI Taxonomy" id="6182"/>
    <lineage>
        <taxon>Eukaryota</taxon>
        <taxon>Metazoa</taxon>
        <taxon>Spiralia</taxon>
        <taxon>Lophotrochozoa</taxon>
        <taxon>Platyhelminthes</taxon>
        <taxon>Trematoda</taxon>
        <taxon>Digenea</taxon>
        <taxon>Strigeidida</taxon>
        <taxon>Schistosomatoidea</taxon>
        <taxon>Schistosomatidae</taxon>
        <taxon>Schistosoma</taxon>
    </lineage>
</organism>
<comment type="caution">
    <text evidence="2">The sequence shown here is derived from an EMBL/GenBank/DDBJ whole genome shotgun (WGS) entry which is preliminary data.</text>
</comment>
<dbReference type="STRING" id="6182.A0A4Z2CT63"/>
<evidence type="ECO:0000313" key="3">
    <source>
        <dbReference type="Proteomes" id="UP000311919"/>
    </source>
</evidence>
<evidence type="ECO:0000259" key="1">
    <source>
        <dbReference type="PROSITE" id="PS50181"/>
    </source>
</evidence>
<evidence type="ECO:0000313" key="2">
    <source>
        <dbReference type="EMBL" id="TNN07402.1"/>
    </source>
</evidence>
<proteinExistence type="predicted"/>
<keyword evidence="3" id="KW-1185">Reference proteome</keyword>
<protein>
    <recommendedName>
        <fullName evidence="1">F-box domain-containing protein</fullName>
    </recommendedName>
</protein>
<dbReference type="Gene3D" id="3.80.10.10">
    <property type="entry name" value="Ribonuclease Inhibitor"/>
    <property type="match status" value="1"/>
</dbReference>
<accession>A0A4Z2CT63</accession>
<gene>
    <name evidence="2" type="ORF">EWB00_007750</name>
</gene>
<reference evidence="2 3" key="1">
    <citation type="submission" date="2019-03" db="EMBL/GenBank/DDBJ databases">
        <title>An improved genome assembly of the fluke Schistosoma japonicum.</title>
        <authorList>
            <person name="Hu W."/>
            <person name="Luo F."/>
            <person name="Yin M."/>
            <person name="Mo X."/>
            <person name="Sun C."/>
            <person name="Wu Q."/>
            <person name="Zhu B."/>
            <person name="Xiang M."/>
            <person name="Wang J."/>
            <person name="Wang Y."/>
            <person name="Zhang T."/>
            <person name="Xu B."/>
            <person name="Zheng H."/>
            <person name="Feng Z."/>
        </authorList>
    </citation>
    <scope>NUCLEOTIDE SEQUENCE [LARGE SCALE GENOMIC DNA]</scope>
    <source>
        <strain evidence="2">HuSjv2</strain>
        <tissue evidence="2">Worms</tissue>
    </source>
</reference>
<sequence>MDTRNQYPLSLVDLPDELIIRILIHLRQVDLIKSVSRVNKKLHVLSRSPHLWKHLDFRNCEVEPKDLRLFTKQKLIGRQTCSAKIQFSSKSRNIEAGLTPVFKICGTLTHIVIQGGCINDFQSLIRLFSDYLEKLELVNTVAKNRLIDPESMLSVPKFSLKYLNLSGSSWLYDVHLLALIGSSTSKSLKYLNVSKCYRLFFGPPSSCPLNLRFEKMSTFFKQTCSYLEELDLSSVFISRNYEVSVSTTLLNTIPDALPYLHTLNLSENSMITSFLLNELYENQELNSTFQYFISSFFNKIRKHEIFLYVYDWPHKLTMSLFSACSLVVPDGSTVYLYVNDAPKSIEENFKCKLIASTANGSSFN</sequence>
<dbReference type="PROSITE" id="PS50181">
    <property type="entry name" value="FBOX"/>
    <property type="match status" value="1"/>
</dbReference>
<name>A0A4Z2CT63_SCHJA</name>